<comment type="caution">
    <text evidence="1">The sequence shown here is derived from an EMBL/GenBank/DDBJ whole genome shotgun (WGS) entry which is preliminary data.</text>
</comment>
<sequence>SELPEIAGVSELYAAAFEPSGRLVVGGSVPGGAQSWNGAGWTNLNLNGEVGTIISTARGLHLFGAFDTAGGVDLWSSCAIRRGGTYYSFELQPDGGHGLGAAAALPDGGLAVAISGGVSGVIYCAAHTAIVPEGSATSWPAITCTYSGASSGAPLYSIVNLTSGAELHFDGLRVLPGETVTIDCELATATSSYRGDLSATVRAGSRTLRLLPGRTNHLLCNGDVVISATLSYVPRYAMVGG</sequence>
<proteinExistence type="predicted"/>
<feature type="non-terminal residue" evidence="1">
    <location>
        <position position="1"/>
    </location>
</feature>
<evidence type="ECO:0000313" key="2">
    <source>
        <dbReference type="Proteomes" id="UP000050509"/>
    </source>
</evidence>
<gene>
    <name evidence="1" type="ORF">SE17_17435</name>
</gene>
<organism evidence="1 2">
    <name type="scientific">Kouleothrix aurantiaca</name>
    <dbReference type="NCBI Taxonomy" id="186479"/>
    <lineage>
        <taxon>Bacteria</taxon>
        <taxon>Bacillati</taxon>
        <taxon>Chloroflexota</taxon>
        <taxon>Chloroflexia</taxon>
        <taxon>Chloroflexales</taxon>
        <taxon>Roseiflexineae</taxon>
        <taxon>Roseiflexaceae</taxon>
        <taxon>Kouleothrix</taxon>
    </lineage>
</organism>
<keyword evidence="2" id="KW-1185">Reference proteome</keyword>
<dbReference type="AlphaFoldDB" id="A0A0P9D9D4"/>
<dbReference type="Proteomes" id="UP000050509">
    <property type="component" value="Unassembled WGS sequence"/>
</dbReference>
<reference evidence="1 2" key="1">
    <citation type="submission" date="2015-09" db="EMBL/GenBank/DDBJ databases">
        <title>Draft genome sequence of Kouleothrix aurantiaca JCM 19913.</title>
        <authorList>
            <person name="Hemp J."/>
        </authorList>
    </citation>
    <scope>NUCLEOTIDE SEQUENCE [LARGE SCALE GENOMIC DNA]</scope>
    <source>
        <strain evidence="1 2">COM-B</strain>
    </source>
</reference>
<evidence type="ECO:0000313" key="1">
    <source>
        <dbReference type="EMBL" id="KPV52105.1"/>
    </source>
</evidence>
<dbReference type="EMBL" id="LJCR01000657">
    <property type="protein sequence ID" value="KPV52105.1"/>
    <property type="molecule type" value="Genomic_DNA"/>
</dbReference>
<protein>
    <submittedName>
        <fullName evidence="1">Uncharacterized protein</fullName>
    </submittedName>
</protein>
<accession>A0A0P9D9D4</accession>
<name>A0A0P9D9D4_9CHLR</name>